<gene>
    <name evidence="1" type="primary">hisE</name>
    <name evidence="1" type="ORF">A353_026</name>
</gene>
<evidence type="ECO:0000313" key="2">
    <source>
        <dbReference type="Proteomes" id="UP000003934"/>
    </source>
</evidence>
<dbReference type="EMBL" id="CP003543">
    <property type="protein sequence ID" value="AFP83880.1"/>
    <property type="molecule type" value="Genomic_DNA"/>
</dbReference>
<dbReference type="GO" id="GO:0016787">
    <property type="term" value="F:hydrolase activity"/>
    <property type="evidence" value="ECO:0007669"/>
    <property type="project" value="UniProtKB-KW"/>
</dbReference>
<sequence length="104" mass="12836">MIKILKLIKKKINVGKSYSLFILKNNLNFLIKKIFEELNEIYFSFINYKKNKNCFFKYDLLKEICDFIYHFNLFLIYNNISYFDIEKELLRRNKISGEKEKKNR</sequence>
<keyword evidence="2" id="KW-1185">Reference proteome</keyword>
<dbReference type="GeneID" id="67454570"/>
<reference evidence="1 2" key="1">
    <citation type="journal article" date="2012" name="Mol. Biol. Evol.">
        <title>Genome reduction and co-evolution between the primary and secondary bacterial symbionts of psyllids.</title>
        <authorList>
            <person name="Sloan D.B."/>
            <person name="Moran N.A."/>
        </authorList>
    </citation>
    <scope>NUCLEOTIDE SEQUENCE [LARGE SCALE GENOMIC DNA]</scope>
    <source>
        <strain evidence="1 2">HC</strain>
    </source>
</reference>
<dbReference type="Gene3D" id="1.10.287.1080">
    <property type="entry name" value="MazG-like"/>
    <property type="match status" value="1"/>
</dbReference>
<evidence type="ECO:0000313" key="1">
    <source>
        <dbReference type="EMBL" id="AFP83880.1"/>
    </source>
</evidence>
<dbReference type="HOGENOM" id="CLU_2231659_0_0_6"/>
<accession>J3TW22</accession>
<dbReference type="OrthoDB" id="9814738at2"/>
<dbReference type="STRING" id="1202538.A353_026"/>
<keyword evidence="1" id="KW-0378">Hydrolase</keyword>
<dbReference type="KEGG" id="crh:A353_026"/>
<dbReference type="SUPFAM" id="SSF101386">
    <property type="entry name" value="all-alpha NTP pyrophosphatases"/>
    <property type="match status" value="1"/>
</dbReference>
<dbReference type="Proteomes" id="UP000003934">
    <property type="component" value="Chromosome"/>
</dbReference>
<organism evidence="1 2">
    <name type="scientific">Candidatus Carsonella ruddii HC isolate Thao2000</name>
    <dbReference type="NCBI Taxonomy" id="1202538"/>
    <lineage>
        <taxon>Bacteria</taxon>
        <taxon>Pseudomonadati</taxon>
        <taxon>Pseudomonadota</taxon>
        <taxon>Gammaproteobacteria</taxon>
        <taxon>Oceanospirillales</taxon>
        <taxon>Halomonadaceae</taxon>
        <taxon>Zymobacter group</taxon>
        <taxon>Candidatus Carsonella</taxon>
    </lineage>
</organism>
<proteinExistence type="predicted"/>
<dbReference type="AlphaFoldDB" id="J3TW22"/>
<dbReference type="RefSeq" id="WP_014887180.1">
    <property type="nucleotide sequence ID" value="NC_018416.1"/>
</dbReference>
<protein>
    <submittedName>
        <fullName evidence="1">Phosphoribosyl-ATP pyrophosphohydrolase</fullName>
    </submittedName>
</protein>
<name>J3TW22_CARRU</name>
<dbReference type="PATRIC" id="fig|1202538.3.peg.25"/>